<evidence type="ECO:0000256" key="6">
    <source>
        <dbReference type="SAM" id="MobiDB-lite"/>
    </source>
</evidence>
<dbReference type="PANTHER" id="PTHR31194">
    <property type="entry name" value="SHN SHINE , DNA BINDING / TRANSCRIPTION FACTOR"/>
    <property type="match status" value="1"/>
</dbReference>
<reference evidence="9" key="3">
    <citation type="submission" date="2019-09" db="EMBL/GenBank/DDBJ databases">
        <authorList>
            <person name="Gao Z."/>
        </authorList>
    </citation>
    <scope>NUCLEOTIDE SEQUENCE</scope>
    <source>
        <tissue evidence="9">Leaves</tissue>
    </source>
</reference>
<proteinExistence type="predicted"/>
<dbReference type="PRINTS" id="PR00367">
    <property type="entry name" value="ETHRSPELEMNT"/>
</dbReference>
<gene>
    <name evidence="8" type="ORF">CJ030_MR8G012670</name>
    <name evidence="9" type="ORF">CJ030_MR8G012692</name>
</gene>
<evidence type="ECO:0000256" key="3">
    <source>
        <dbReference type="ARBA" id="ARBA00023125"/>
    </source>
</evidence>
<keyword evidence="2" id="KW-0805">Transcription regulation</keyword>
<keyword evidence="3" id="KW-0238">DNA-binding</keyword>
<evidence type="ECO:0000256" key="5">
    <source>
        <dbReference type="ARBA" id="ARBA00023242"/>
    </source>
</evidence>
<comment type="subcellular location">
    <subcellularLocation>
        <location evidence="1">Nucleus</location>
    </subcellularLocation>
</comment>
<dbReference type="PANTHER" id="PTHR31194:SF213">
    <property type="entry name" value="ETHYLENE-RESPONSIVE TRANSCRIPTION FACTOR SHINE 3-LIKE"/>
    <property type="match status" value="1"/>
</dbReference>
<dbReference type="GO" id="GO:0005634">
    <property type="term" value="C:nucleus"/>
    <property type="evidence" value="ECO:0007669"/>
    <property type="project" value="UniProtKB-SubCell"/>
</dbReference>
<dbReference type="SMART" id="SM00380">
    <property type="entry name" value="AP2"/>
    <property type="match status" value="1"/>
</dbReference>
<dbReference type="Pfam" id="PF00847">
    <property type="entry name" value="AP2"/>
    <property type="match status" value="1"/>
</dbReference>
<dbReference type="InterPro" id="IPR016177">
    <property type="entry name" value="DNA-bd_dom_sf"/>
</dbReference>
<sequence length="206" mass="23090">MVQSKKFRGVRQRQWGSWVSEIRHPLLKRRVWLGTFETAEAAARAYDQAAILMNGQNAKTNFPTADGRRDQDSKSCHDSPLTPKALSELLSTKLRKCYRDQYPSLTCLRLDADNSHIGVWQKRAGARSGSNWVMRIELGKKQPPTLEDGLMSLSPGSPRVEIDAGNGMDEEDSIAMQMIEELLNWNSCPPPSNFQEGKESLPCLSA</sequence>
<feature type="region of interest" description="Disordered" evidence="6">
    <location>
        <begin position="61"/>
        <end position="81"/>
    </location>
</feature>
<dbReference type="AlphaFoldDB" id="A0A6A1UZW5"/>
<name>A0A6A1UZW5_9ROSI</name>
<feature type="compositionally biased region" description="Basic and acidic residues" evidence="6">
    <location>
        <begin position="66"/>
        <end position="77"/>
    </location>
</feature>
<evidence type="ECO:0000313" key="8">
    <source>
        <dbReference type="EMBL" id="KAB1204598.1"/>
    </source>
</evidence>
<keyword evidence="5" id="KW-0539">Nucleus</keyword>
<feature type="domain" description="AP2/ERF" evidence="7">
    <location>
        <begin position="6"/>
        <end position="63"/>
    </location>
</feature>
<evidence type="ECO:0000313" key="10">
    <source>
        <dbReference type="Proteomes" id="UP000516437"/>
    </source>
</evidence>
<dbReference type="GO" id="GO:0003677">
    <property type="term" value="F:DNA binding"/>
    <property type="evidence" value="ECO:0007669"/>
    <property type="project" value="UniProtKB-KW"/>
</dbReference>
<accession>A0A6A1UZW5</accession>
<comment type="caution">
    <text evidence="9">The sequence shown here is derived from an EMBL/GenBank/DDBJ whole genome shotgun (WGS) entry which is preliminary data.</text>
</comment>
<dbReference type="InterPro" id="IPR050913">
    <property type="entry name" value="AP2/ERF_ERF"/>
</dbReference>
<evidence type="ECO:0000259" key="7">
    <source>
        <dbReference type="PROSITE" id="PS51032"/>
    </source>
</evidence>
<keyword evidence="4" id="KW-0804">Transcription</keyword>
<dbReference type="SUPFAM" id="SSF54171">
    <property type="entry name" value="DNA-binding domain"/>
    <property type="match status" value="1"/>
</dbReference>
<dbReference type="EMBL" id="RXIC02000026">
    <property type="protein sequence ID" value="KAB1204620.1"/>
    <property type="molecule type" value="Genomic_DNA"/>
</dbReference>
<evidence type="ECO:0000313" key="9">
    <source>
        <dbReference type="EMBL" id="KAB1204620.1"/>
    </source>
</evidence>
<reference evidence="9" key="1">
    <citation type="submission" date="2018-07" db="EMBL/GenBank/DDBJ databases">
        <authorList>
            <person name="Gao Z.-S."/>
            <person name="Jia H.-M."/>
            <person name="Jia H.-J."/>
            <person name="Cai Q.-L."/>
            <person name="Wang Y."/>
            <person name="Zhao H.-B."/>
        </authorList>
    </citation>
    <scope>NUCLEOTIDE SEQUENCE</scope>
    <source>
        <tissue evidence="9">Leaves</tissue>
    </source>
</reference>
<dbReference type="EMBL" id="RXIC02000026">
    <property type="protein sequence ID" value="KAB1204598.1"/>
    <property type="molecule type" value="Genomic_DNA"/>
</dbReference>
<dbReference type="InterPro" id="IPR036955">
    <property type="entry name" value="AP2/ERF_dom_sf"/>
</dbReference>
<dbReference type="OrthoDB" id="1920676at2759"/>
<evidence type="ECO:0000256" key="1">
    <source>
        <dbReference type="ARBA" id="ARBA00004123"/>
    </source>
</evidence>
<dbReference type="CDD" id="cd00018">
    <property type="entry name" value="AP2"/>
    <property type="match status" value="1"/>
</dbReference>
<dbReference type="Gene3D" id="3.30.730.10">
    <property type="entry name" value="AP2/ERF domain"/>
    <property type="match status" value="1"/>
</dbReference>
<dbReference type="GO" id="GO:0003700">
    <property type="term" value="F:DNA-binding transcription factor activity"/>
    <property type="evidence" value="ECO:0007669"/>
    <property type="project" value="InterPro"/>
</dbReference>
<dbReference type="InterPro" id="IPR001471">
    <property type="entry name" value="AP2/ERF_dom"/>
</dbReference>
<protein>
    <submittedName>
        <fullName evidence="9">Ethylene-responsive transcription factor SHINE 3</fullName>
    </submittedName>
</protein>
<dbReference type="FunFam" id="3.30.730.10:FF:000001">
    <property type="entry name" value="Ethylene-responsive transcription factor 2"/>
    <property type="match status" value="1"/>
</dbReference>
<keyword evidence="10" id="KW-1185">Reference proteome</keyword>
<evidence type="ECO:0000256" key="2">
    <source>
        <dbReference type="ARBA" id="ARBA00023015"/>
    </source>
</evidence>
<evidence type="ECO:0000256" key="4">
    <source>
        <dbReference type="ARBA" id="ARBA00023163"/>
    </source>
</evidence>
<dbReference type="Proteomes" id="UP000516437">
    <property type="component" value="Chromosome 8"/>
</dbReference>
<dbReference type="PROSITE" id="PS51032">
    <property type="entry name" value="AP2_ERF"/>
    <property type="match status" value="1"/>
</dbReference>
<organism evidence="9 10">
    <name type="scientific">Morella rubra</name>
    <name type="common">Chinese bayberry</name>
    <dbReference type="NCBI Taxonomy" id="262757"/>
    <lineage>
        <taxon>Eukaryota</taxon>
        <taxon>Viridiplantae</taxon>
        <taxon>Streptophyta</taxon>
        <taxon>Embryophyta</taxon>
        <taxon>Tracheophyta</taxon>
        <taxon>Spermatophyta</taxon>
        <taxon>Magnoliopsida</taxon>
        <taxon>eudicotyledons</taxon>
        <taxon>Gunneridae</taxon>
        <taxon>Pentapetalae</taxon>
        <taxon>rosids</taxon>
        <taxon>fabids</taxon>
        <taxon>Fagales</taxon>
        <taxon>Myricaceae</taxon>
        <taxon>Morella</taxon>
    </lineage>
</organism>
<reference evidence="9 10" key="2">
    <citation type="journal article" date="2019" name="Plant Biotechnol. J.">
        <title>The red bayberry genome and genetic basis of sex determination.</title>
        <authorList>
            <person name="Jia H.M."/>
            <person name="Jia H.J."/>
            <person name="Cai Q.L."/>
            <person name="Wang Y."/>
            <person name="Zhao H.B."/>
            <person name="Yang W.F."/>
            <person name="Wang G.Y."/>
            <person name="Li Y.H."/>
            <person name="Zhan D.L."/>
            <person name="Shen Y.T."/>
            <person name="Niu Q.F."/>
            <person name="Chang L."/>
            <person name="Qiu J."/>
            <person name="Zhao L."/>
            <person name="Xie H.B."/>
            <person name="Fu W.Y."/>
            <person name="Jin J."/>
            <person name="Li X.W."/>
            <person name="Jiao Y."/>
            <person name="Zhou C.C."/>
            <person name="Tu T."/>
            <person name="Chai C.Y."/>
            <person name="Gao J.L."/>
            <person name="Fan L.J."/>
            <person name="van de Weg E."/>
            <person name="Wang J.Y."/>
            <person name="Gao Z.S."/>
        </authorList>
    </citation>
    <scope>NUCLEOTIDE SEQUENCE [LARGE SCALE GENOMIC DNA]</scope>
    <source>
        <tissue evidence="9">Leaves</tissue>
    </source>
</reference>